<dbReference type="EMBL" id="KI296119">
    <property type="protein sequence ID" value="ESA01906.1"/>
    <property type="molecule type" value="Genomic_DNA"/>
</dbReference>
<protein>
    <submittedName>
        <fullName evidence="1">Uncharacterized protein</fullName>
    </submittedName>
</protein>
<organism evidence="1">
    <name type="scientific">Rhizophagus irregularis (strain DAOM 181602 / DAOM 197198 / MUCL 43194)</name>
    <name type="common">Arbuscular mycorrhizal fungus</name>
    <name type="synonym">Glomus intraradices</name>
    <dbReference type="NCBI Taxonomy" id="747089"/>
    <lineage>
        <taxon>Eukaryota</taxon>
        <taxon>Fungi</taxon>
        <taxon>Fungi incertae sedis</taxon>
        <taxon>Mucoromycota</taxon>
        <taxon>Glomeromycotina</taxon>
        <taxon>Glomeromycetes</taxon>
        <taxon>Glomerales</taxon>
        <taxon>Glomeraceae</taxon>
        <taxon>Rhizophagus</taxon>
    </lineage>
</organism>
<gene>
    <name evidence="1" type="ORF">GLOINDRAFT_7037</name>
</gene>
<accession>U9TEW5</accession>
<proteinExistence type="predicted"/>
<name>U9TEW5_RHIID</name>
<dbReference type="HOGENOM" id="CLU_1361053_0_0_1"/>
<reference evidence="1" key="1">
    <citation type="submission" date="2013-07" db="EMBL/GenBank/DDBJ databases">
        <title>The genome of an arbuscular mycorrhizal fungus provides insights into the evolution of the oldest plant symbiosis.</title>
        <authorList>
            <consortium name="DOE Joint Genome Institute"/>
            <person name="Tisserant E."/>
            <person name="Malbreil M."/>
            <person name="Kuo A."/>
            <person name="Kohler A."/>
            <person name="Symeonidi A."/>
            <person name="Balestrini R."/>
            <person name="Charron P."/>
            <person name="Duensing N."/>
            <person name="Frei-dit-Frey N."/>
            <person name="Gianinazzi-Pearson V."/>
            <person name="Gilbert B."/>
            <person name="Handa Y."/>
            <person name="Hijri M."/>
            <person name="Kaul R."/>
            <person name="Kawaguchi M."/>
            <person name="Krajinski F."/>
            <person name="Lammers P."/>
            <person name="Lapierre D."/>
            <person name="Masclaux F.G."/>
            <person name="Murat C."/>
            <person name="Morin E."/>
            <person name="Ndikumana S."/>
            <person name="Pagni M."/>
            <person name="Petitpierre D."/>
            <person name="Requena N."/>
            <person name="Rosikiewicz P."/>
            <person name="Riley R."/>
            <person name="Saito K."/>
            <person name="San Clemente H."/>
            <person name="Shapiro H."/>
            <person name="van Tuinen D."/>
            <person name="Becard G."/>
            <person name="Bonfante P."/>
            <person name="Paszkowski U."/>
            <person name="Shachar-Hill Y."/>
            <person name="Young J.P."/>
            <person name="Sanders I.R."/>
            <person name="Henrissat B."/>
            <person name="Rensing S.A."/>
            <person name="Grigoriev I.V."/>
            <person name="Corradi N."/>
            <person name="Roux C."/>
            <person name="Martin F."/>
        </authorList>
    </citation>
    <scope>NUCLEOTIDE SEQUENCE</scope>
    <source>
        <strain evidence="1">DAOM 197198</strain>
    </source>
</reference>
<evidence type="ECO:0000313" key="1">
    <source>
        <dbReference type="EMBL" id="ESA01906.1"/>
    </source>
</evidence>
<dbReference type="AlphaFoldDB" id="U9TEW5"/>
<sequence>MIFESNLVRFGFDSWESLYKIAHEDCGRLQEKEIPNLKLFSLKSILSMIAKFHTLLVRIKRFDGFNSSIRVFTSFHSCLSLNLEPLQCSKPAHDSCILCQRWRQLVLRSCNRMERSLLSEYNINKSVDDEATVDDEVTEEENGCSLCCLKEHKKNEEFVLWQKQYVVLFPLGNGRKNLATTSSIPNLIIIFVFNLSLSKDL</sequence>
<dbReference type="VEuPathDB" id="FungiDB:RhiirFUN_016297"/>